<feature type="active site" description="Proton donor" evidence="2">
    <location>
        <position position="46"/>
    </location>
</feature>
<keyword evidence="4" id="KW-1185">Reference proteome</keyword>
<dbReference type="Gene3D" id="3.90.1140.10">
    <property type="entry name" value="Cyclic phosphodiesterase"/>
    <property type="match status" value="1"/>
</dbReference>
<comment type="function">
    <text evidence="2">Hydrolyzes RNA 2',3'-cyclic phosphodiester to an RNA 2'-phosphomonoester.</text>
</comment>
<dbReference type="InterPro" id="IPR004175">
    <property type="entry name" value="RNA_CPDase"/>
</dbReference>
<evidence type="ECO:0000256" key="2">
    <source>
        <dbReference type="HAMAP-Rule" id="MF_01940"/>
    </source>
</evidence>
<organism evidence="3 4">
    <name type="scientific">Neobacillus bataviensis</name>
    <dbReference type="NCBI Taxonomy" id="220685"/>
    <lineage>
        <taxon>Bacteria</taxon>
        <taxon>Bacillati</taxon>
        <taxon>Bacillota</taxon>
        <taxon>Bacilli</taxon>
        <taxon>Bacillales</taxon>
        <taxon>Bacillaceae</taxon>
        <taxon>Neobacillus</taxon>
    </lineage>
</organism>
<dbReference type="InterPro" id="IPR009097">
    <property type="entry name" value="Cyclic_Pdiesterase"/>
</dbReference>
<dbReference type="Proteomes" id="UP000319671">
    <property type="component" value="Unassembled WGS sequence"/>
</dbReference>
<dbReference type="EMBL" id="VIVN01000004">
    <property type="protein sequence ID" value="TWE02710.1"/>
    <property type="molecule type" value="Genomic_DNA"/>
</dbReference>
<evidence type="ECO:0000313" key="4">
    <source>
        <dbReference type="Proteomes" id="UP000319671"/>
    </source>
</evidence>
<dbReference type="GO" id="GO:0016874">
    <property type="term" value="F:ligase activity"/>
    <property type="evidence" value="ECO:0007669"/>
    <property type="project" value="UniProtKB-KW"/>
</dbReference>
<keyword evidence="1 2" id="KW-0378">Hydrolase</keyword>
<dbReference type="Pfam" id="PF13563">
    <property type="entry name" value="2_5_RNA_ligase2"/>
    <property type="match status" value="1"/>
</dbReference>
<protein>
    <recommendedName>
        <fullName evidence="2">RNA 2',3'-cyclic phosphodiesterase</fullName>
        <shortName evidence="2">RNA 2',3'-CPDase</shortName>
        <ecNumber evidence="2">3.1.4.58</ecNumber>
    </recommendedName>
</protein>
<dbReference type="HAMAP" id="MF_01940">
    <property type="entry name" value="RNA_CPDase"/>
    <property type="match status" value="1"/>
</dbReference>
<evidence type="ECO:0000313" key="3">
    <source>
        <dbReference type="EMBL" id="TWE02710.1"/>
    </source>
</evidence>
<reference evidence="3 4" key="1">
    <citation type="submission" date="2019-06" db="EMBL/GenBank/DDBJ databases">
        <title>Sorghum-associated microbial communities from plants grown in Nebraska, USA.</title>
        <authorList>
            <person name="Schachtman D."/>
        </authorList>
    </citation>
    <scope>NUCLEOTIDE SEQUENCE [LARGE SCALE GENOMIC DNA]</scope>
    <source>
        <strain evidence="3 4">2482</strain>
    </source>
</reference>
<dbReference type="NCBIfam" id="TIGR02258">
    <property type="entry name" value="2_5_ligase"/>
    <property type="match status" value="1"/>
</dbReference>
<accession>A0A561DH78</accession>
<gene>
    <name evidence="3" type="ORF">FB550_104262</name>
</gene>
<evidence type="ECO:0000256" key="1">
    <source>
        <dbReference type="ARBA" id="ARBA00022801"/>
    </source>
</evidence>
<proteinExistence type="inferred from homology"/>
<feature type="active site" description="Proton acceptor" evidence="2">
    <location>
        <position position="132"/>
    </location>
</feature>
<sequence>MNMNQRPHFFFAVRIPEATKLIMMDHIERLKEDIPFSRWVHYMDLHITLAFLGSAEPEKLKAAENYVKEALPNEGAFTLKINKLGFFGKEESPRVFWADTESSEELFDIRRKVFSACEQAGFQLEKRAFKPHITLARKWKGPVGFQKELLNIWYQLQPEPLEFQVEDVVVYQTHLDQTPKYEAVTIFPLQS</sequence>
<feature type="short sequence motif" description="HXTX 1" evidence="2">
    <location>
        <begin position="46"/>
        <end position="49"/>
    </location>
</feature>
<comment type="catalytic activity">
    <reaction evidence="2">
        <text>a 3'-end 2',3'-cyclophospho-ribonucleotide-RNA + H2O = a 3'-end 2'-phospho-ribonucleotide-RNA + H(+)</text>
        <dbReference type="Rhea" id="RHEA:11828"/>
        <dbReference type="Rhea" id="RHEA-COMP:10464"/>
        <dbReference type="Rhea" id="RHEA-COMP:17353"/>
        <dbReference type="ChEBI" id="CHEBI:15377"/>
        <dbReference type="ChEBI" id="CHEBI:15378"/>
        <dbReference type="ChEBI" id="CHEBI:83064"/>
        <dbReference type="ChEBI" id="CHEBI:173113"/>
        <dbReference type="EC" id="3.1.4.58"/>
    </reaction>
</comment>
<dbReference type="EC" id="3.1.4.58" evidence="2"/>
<dbReference type="GO" id="GO:0008664">
    <property type="term" value="F:RNA 2',3'-cyclic 3'-phosphodiesterase activity"/>
    <property type="evidence" value="ECO:0007669"/>
    <property type="project" value="UniProtKB-EC"/>
</dbReference>
<feature type="short sequence motif" description="HXTX 2" evidence="2">
    <location>
        <begin position="132"/>
        <end position="135"/>
    </location>
</feature>
<name>A0A561DH78_9BACI</name>
<comment type="caution">
    <text evidence="3">The sequence shown here is derived from an EMBL/GenBank/DDBJ whole genome shotgun (WGS) entry which is preliminary data.</text>
</comment>
<dbReference type="AlphaFoldDB" id="A0A561DH78"/>
<keyword evidence="3" id="KW-0436">Ligase</keyword>
<comment type="similarity">
    <text evidence="2">Belongs to the 2H phosphoesterase superfamily. ThpR family.</text>
</comment>
<dbReference type="PANTHER" id="PTHR35561:SF1">
    <property type="entry name" value="RNA 2',3'-CYCLIC PHOSPHODIESTERASE"/>
    <property type="match status" value="1"/>
</dbReference>
<dbReference type="PANTHER" id="PTHR35561">
    <property type="entry name" value="RNA 2',3'-CYCLIC PHOSPHODIESTERASE"/>
    <property type="match status" value="1"/>
</dbReference>
<dbReference type="GO" id="GO:0004113">
    <property type="term" value="F:2',3'-cyclic-nucleotide 3'-phosphodiesterase activity"/>
    <property type="evidence" value="ECO:0007669"/>
    <property type="project" value="InterPro"/>
</dbReference>
<dbReference type="SUPFAM" id="SSF55144">
    <property type="entry name" value="LigT-like"/>
    <property type="match status" value="1"/>
</dbReference>